<reference evidence="1 2" key="1">
    <citation type="submission" date="2018-08" db="EMBL/GenBank/DDBJ databases">
        <title>A genome reference for cultivated species of the human gut microbiota.</title>
        <authorList>
            <person name="Zou Y."/>
            <person name="Xue W."/>
            <person name="Luo G."/>
        </authorList>
    </citation>
    <scope>NUCLEOTIDE SEQUENCE [LARGE SCALE GENOMIC DNA]</scope>
    <source>
        <strain evidence="1 2">AF28-26</strain>
    </source>
</reference>
<dbReference type="PANTHER" id="PTHR30121:SF6">
    <property type="entry name" value="SLR6007 PROTEIN"/>
    <property type="match status" value="1"/>
</dbReference>
<name>A0A412AXC5_9FIRM</name>
<dbReference type="PANTHER" id="PTHR30121">
    <property type="entry name" value="UNCHARACTERIZED PROTEIN YJGR-RELATED"/>
    <property type="match status" value="1"/>
</dbReference>
<evidence type="ECO:0000313" key="2">
    <source>
        <dbReference type="Proteomes" id="UP000284751"/>
    </source>
</evidence>
<gene>
    <name evidence="1" type="ORF">DWY99_06955</name>
</gene>
<dbReference type="Gene3D" id="3.40.50.300">
    <property type="entry name" value="P-loop containing nucleotide triphosphate hydrolases"/>
    <property type="match status" value="1"/>
</dbReference>
<evidence type="ECO:0000313" key="1">
    <source>
        <dbReference type="EMBL" id="RGQ40933.1"/>
    </source>
</evidence>
<comment type="caution">
    <text evidence="1">The sequence shown here is derived from an EMBL/GenBank/DDBJ whole genome shotgun (WGS) entry which is preliminary data.</text>
</comment>
<dbReference type="InterPro" id="IPR051162">
    <property type="entry name" value="T4SS_component"/>
</dbReference>
<dbReference type="Proteomes" id="UP000284751">
    <property type="component" value="Unassembled WGS sequence"/>
</dbReference>
<dbReference type="EMBL" id="QRTC01000022">
    <property type="protein sequence ID" value="RGQ40933.1"/>
    <property type="molecule type" value="Genomic_DNA"/>
</dbReference>
<accession>A0A412AXC5</accession>
<dbReference type="InterPro" id="IPR027417">
    <property type="entry name" value="P-loop_NTPase"/>
</dbReference>
<dbReference type="SUPFAM" id="SSF52540">
    <property type="entry name" value="P-loop containing nucleoside triphosphate hydrolases"/>
    <property type="match status" value="1"/>
</dbReference>
<sequence>MDKHKKNNQKEKRVKRNLKTLLLGSPREITIPGSRFPNGTQNLVPVVDIQKGVLITEDGRYIKVLEIVPTNFYLKSRIEQQNIIYYFSCYLKIAPQSLQILVCTQRADIDAYCDQMEKYYNREKNENCKAMILEDAQLVNYLASYEAVTRRFYLIYEYKGEATEFTEISKELADQAETAYQYLDYCGLEVLRHDNYDEFLLRTVYTAYHKQSARNINFSALMEQVGPVFNTPEITEDQLEEEDSEGITTIQDVLAPTEADLEHSKYILIDGVYHAYLYITGYSYPTERGLAWLSPLIELGDGISLSFFLEKKRKEQILSKVVKTTMINRSRLRDIEDIRADYEELDDAIYSGMYIKDRLNRDGEDFFYMHTLIEVTALDETTLNKRIKQVQNLCVSMDMTARRADWCHEQCFRSMLPIAKLDMDIAKRTQRNVLTSGAAGAFPFSSFELCDNKGVLMGINLHNNSAVIVDNFNSDIYSNGNLAIFGMSGAGKTYTLLLLAMRLRMCGVQVFIIAPEKGFEYRCACEAIGGQFLRLSPGSEDCINLMEIRRSTLDIDSNLANNIQRNDSVLLSKVQDLHTYIRLRYPQITPEEAYQLNIAILECYESFGITKDNRSLLNPDGSFKAMPDFTHLYSCLLKYPSLKNVALAVKEIIDFGMGGQTNVDLFSSFIVLDTSGAKKKDISSSTFVATSFIRDELSRSRTRKKAVLGDELWVIAGEEGNEQAADFIIEMVKLIRGYGAIFVSATQNTLDYFALRDGKFGDALLNNSRLKLLLQMEEAEAIKLQEKLGLSDEEVMQVVRCGRGQGLLCAGKNRIGIEIRSSQTEYELITTNRTDLEKREARTDTAEL</sequence>
<dbReference type="Gene3D" id="1.10.8.730">
    <property type="match status" value="1"/>
</dbReference>
<proteinExistence type="predicted"/>
<dbReference type="AlphaFoldDB" id="A0A412AXC5"/>
<protein>
    <submittedName>
        <fullName evidence="1">Uncharacterized protein</fullName>
    </submittedName>
</protein>
<organism evidence="1 2">
    <name type="scientific">[Clostridium] leptum</name>
    <dbReference type="NCBI Taxonomy" id="1535"/>
    <lineage>
        <taxon>Bacteria</taxon>
        <taxon>Bacillati</taxon>
        <taxon>Bacillota</taxon>
        <taxon>Clostridia</taxon>
        <taxon>Eubacteriales</taxon>
        <taxon>Oscillospiraceae</taxon>
        <taxon>Oscillospiraceae incertae sedis</taxon>
    </lineage>
</organism>